<dbReference type="EMBL" id="CACVBM020000102">
    <property type="protein sequence ID" value="CAA7014292.1"/>
    <property type="molecule type" value="Genomic_DNA"/>
</dbReference>
<reference evidence="2 3" key="1">
    <citation type="submission" date="2020-01" db="EMBL/GenBank/DDBJ databases">
        <authorList>
            <person name="Mishra B."/>
        </authorList>
    </citation>
    <scope>NUCLEOTIDE SEQUENCE [LARGE SCALE GENOMIC DNA]</scope>
</reference>
<evidence type="ECO:0000313" key="3">
    <source>
        <dbReference type="Proteomes" id="UP000467841"/>
    </source>
</evidence>
<name>A0A6D2JKU3_9BRAS</name>
<accession>A0A6D2JKU3</accession>
<dbReference type="Proteomes" id="UP000467841">
    <property type="component" value="Unassembled WGS sequence"/>
</dbReference>
<dbReference type="AlphaFoldDB" id="A0A6D2JKU3"/>
<protein>
    <submittedName>
        <fullName evidence="2">Uncharacterized protein</fullName>
    </submittedName>
</protein>
<dbReference type="EMBL" id="CACVBM020001296">
    <property type="protein sequence ID" value="CAA7044289.1"/>
    <property type="molecule type" value="Genomic_DNA"/>
</dbReference>
<sequence length="158" mass="17493">MVDNAMNTASDFDKRLYDRFKPEAARGGERERIQNLNPLPPIPKPEAANVGLLQKILREVRSNVGSIGQMIGGGDTSNATREFPVSHDTRFFGLRSSAVDKTTEVISGRVEDIEKLQETTPSALSRPIFSFADTSGSSARWTARKTDSFINKKMKMCI</sequence>
<keyword evidence="3" id="KW-1185">Reference proteome</keyword>
<proteinExistence type="predicted"/>
<evidence type="ECO:0000313" key="1">
    <source>
        <dbReference type="EMBL" id="CAA7014292.1"/>
    </source>
</evidence>
<evidence type="ECO:0000313" key="2">
    <source>
        <dbReference type="EMBL" id="CAA7044289.1"/>
    </source>
</evidence>
<gene>
    <name evidence="1" type="ORF">MERR_LOCUS1526</name>
    <name evidence="2" type="ORF">MERR_LOCUS31524</name>
</gene>
<organism evidence="2 3">
    <name type="scientific">Microthlaspi erraticum</name>
    <dbReference type="NCBI Taxonomy" id="1685480"/>
    <lineage>
        <taxon>Eukaryota</taxon>
        <taxon>Viridiplantae</taxon>
        <taxon>Streptophyta</taxon>
        <taxon>Embryophyta</taxon>
        <taxon>Tracheophyta</taxon>
        <taxon>Spermatophyta</taxon>
        <taxon>Magnoliopsida</taxon>
        <taxon>eudicotyledons</taxon>
        <taxon>Gunneridae</taxon>
        <taxon>Pentapetalae</taxon>
        <taxon>rosids</taxon>
        <taxon>malvids</taxon>
        <taxon>Brassicales</taxon>
        <taxon>Brassicaceae</taxon>
        <taxon>Coluteocarpeae</taxon>
        <taxon>Microthlaspi</taxon>
    </lineage>
</organism>